<organism evidence="1 2">
    <name type="scientific">Elstera cyanobacteriorum</name>
    <dbReference type="NCBI Taxonomy" id="2022747"/>
    <lineage>
        <taxon>Bacteria</taxon>
        <taxon>Pseudomonadati</taxon>
        <taxon>Pseudomonadota</taxon>
        <taxon>Alphaproteobacteria</taxon>
        <taxon>Rhodospirillales</taxon>
        <taxon>Rhodospirillaceae</taxon>
        <taxon>Elstera</taxon>
    </lineage>
</organism>
<keyword evidence="2" id="KW-1185">Reference proteome</keyword>
<accession>A0A255XKT1</accession>
<name>A0A255XKT1_9PROT</name>
<gene>
    <name evidence="1" type="ORF">CHR90_18150</name>
</gene>
<sequence>MPDVTVNGWRLYAHPLFVDQLERLSREVALRQDADPEHYRQKNCTKRLAAILRLITVDIPADPGHPKFRQGDTLGDARKHWFRAKFFQQYRLFYRFDSRAKVIVFAWVNDDASLRAYGSGTDAYTVFSKMLGAGNPPDDFPALLSAAEATSGQTATILRAASDLS</sequence>
<dbReference type="AlphaFoldDB" id="A0A255XKT1"/>
<proteinExistence type="predicted"/>
<dbReference type="RefSeq" id="WP_094410528.1">
    <property type="nucleotide sequence ID" value="NZ_BMJZ01000003.1"/>
</dbReference>
<dbReference type="Pfam" id="PF11663">
    <property type="entry name" value="Toxin_YhaV"/>
    <property type="match status" value="1"/>
</dbReference>
<dbReference type="Proteomes" id="UP000216361">
    <property type="component" value="Unassembled WGS sequence"/>
</dbReference>
<dbReference type="OrthoDB" id="515905at2"/>
<evidence type="ECO:0000313" key="2">
    <source>
        <dbReference type="Proteomes" id="UP000216361"/>
    </source>
</evidence>
<evidence type="ECO:0000313" key="1">
    <source>
        <dbReference type="EMBL" id="OYQ16890.1"/>
    </source>
</evidence>
<reference evidence="1 2" key="1">
    <citation type="submission" date="2017-07" db="EMBL/GenBank/DDBJ databases">
        <title>Elstera cyanobacteriorum sp. nov., a novel bacterium isolated from cyanobacterial aggregates in a eutrophic lake.</title>
        <authorList>
            <person name="Cai H."/>
        </authorList>
    </citation>
    <scope>NUCLEOTIDE SEQUENCE [LARGE SCALE GENOMIC DNA]</scope>
    <source>
        <strain evidence="1 2">TH019</strain>
    </source>
</reference>
<dbReference type="EMBL" id="NOXS01000035">
    <property type="protein sequence ID" value="OYQ16890.1"/>
    <property type="molecule type" value="Genomic_DNA"/>
</dbReference>
<dbReference type="GO" id="GO:0004540">
    <property type="term" value="F:RNA nuclease activity"/>
    <property type="evidence" value="ECO:0007669"/>
    <property type="project" value="InterPro"/>
</dbReference>
<comment type="caution">
    <text evidence="1">The sequence shown here is derived from an EMBL/GenBank/DDBJ whole genome shotgun (WGS) entry which is preliminary data.</text>
</comment>
<protein>
    <submittedName>
        <fullName evidence="1">Toxin</fullName>
    </submittedName>
</protein>
<dbReference type="GO" id="GO:0110001">
    <property type="term" value="C:toxin-antitoxin complex"/>
    <property type="evidence" value="ECO:0007669"/>
    <property type="project" value="InterPro"/>
</dbReference>
<dbReference type="InterPro" id="IPR021679">
    <property type="entry name" value="Toxin_endonuclease_YhaV"/>
</dbReference>